<dbReference type="eggNOG" id="ENOG502SP5A">
    <property type="taxonomic scope" value="Eukaryota"/>
</dbReference>
<accession>S8DQZ3</accession>
<feature type="transmembrane region" description="Helical" evidence="1">
    <location>
        <begin position="38"/>
        <end position="60"/>
    </location>
</feature>
<dbReference type="Pfam" id="PF09792">
    <property type="entry name" value="But2"/>
    <property type="match status" value="1"/>
</dbReference>
<protein>
    <recommendedName>
        <fullName evidence="2">Ubiquitin 3 binding protein But2 C-terminal domain-containing protein</fullName>
    </recommendedName>
</protein>
<feature type="domain" description="Ubiquitin 3 binding protein But2 C-terminal" evidence="2">
    <location>
        <begin position="111"/>
        <end position="241"/>
    </location>
</feature>
<keyword evidence="1" id="KW-1133">Transmembrane helix</keyword>
<evidence type="ECO:0000256" key="1">
    <source>
        <dbReference type="SAM" id="Phobius"/>
    </source>
</evidence>
<dbReference type="Proteomes" id="UP000015241">
    <property type="component" value="Unassembled WGS sequence"/>
</dbReference>
<gene>
    <name evidence="3" type="ORF">FOMPIDRAFT_1026461</name>
</gene>
<dbReference type="OrthoDB" id="61113at2759"/>
<dbReference type="InterPro" id="IPR018620">
    <property type="entry name" value="Ubiquitin3-bd_protein_But2_C"/>
</dbReference>
<keyword evidence="1" id="KW-0472">Membrane</keyword>
<evidence type="ECO:0000313" key="4">
    <source>
        <dbReference type="Proteomes" id="UP000015241"/>
    </source>
</evidence>
<keyword evidence="4" id="KW-1185">Reference proteome</keyword>
<reference evidence="3 4" key="1">
    <citation type="journal article" date="2012" name="Science">
        <title>The Paleozoic origin of enzymatic lignin decomposition reconstructed from 31 fungal genomes.</title>
        <authorList>
            <person name="Floudas D."/>
            <person name="Binder M."/>
            <person name="Riley R."/>
            <person name="Barry K."/>
            <person name="Blanchette R.A."/>
            <person name="Henrissat B."/>
            <person name="Martinez A.T."/>
            <person name="Otillar R."/>
            <person name="Spatafora J.W."/>
            <person name="Yadav J.S."/>
            <person name="Aerts A."/>
            <person name="Benoit I."/>
            <person name="Boyd A."/>
            <person name="Carlson A."/>
            <person name="Copeland A."/>
            <person name="Coutinho P.M."/>
            <person name="de Vries R.P."/>
            <person name="Ferreira P."/>
            <person name="Findley K."/>
            <person name="Foster B."/>
            <person name="Gaskell J."/>
            <person name="Glotzer D."/>
            <person name="Gorecki P."/>
            <person name="Heitman J."/>
            <person name="Hesse C."/>
            <person name="Hori C."/>
            <person name="Igarashi K."/>
            <person name="Jurgens J.A."/>
            <person name="Kallen N."/>
            <person name="Kersten P."/>
            <person name="Kohler A."/>
            <person name="Kuees U."/>
            <person name="Kumar T.K.A."/>
            <person name="Kuo A."/>
            <person name="LaButti K."/>
            <person name="Larrondo L.F."/>
            <person name="Lindquist E."/>
            <person name="Ling A."/>
            <person name="Lombard V."/>
            <person name="Lucas S."/>
            <person name="Lundell T."/>
            <person name="Martin R."/>
            <person name="McLaughlin D.J."/>
            <person name="Morgenstern I."/>
            <person name="Morin E."/>
            <person name="Murat C."/>
            <person name="Nagy L.G."/>
            <person name="Nolan M."/>
            <person name="Ohm R.A."/>
            <person name="Patyshakuliyeva A."/>
            <person name="Rokas A."/>
            <person name="Ruiz-Duenas F.J."/>
            <person name="Sabat G."/>
            <person name="Salamov A."/>
            <person name="Samejima M."/>
            <person name="Schmutz J."/>
            <person name="Slot J.C."/>
            <person name="St John F."/>
            <person name="Stenlid J."/>
            <person name="Sun H."/>
            <person name="Sun S."/>
            <person name="Syed K."/>
            <person name="Tsang A."/>
            <person name="Wiebenga A."/>
            <person name="Young D."/>
            <person name="Pisabarro A."/>
            <person name="Eastwood D.C."/>
            <person name="Martin F."/>
            <person name="Cullen D."/>
            <person name="Grigoriev I.V."/>
            <person name="Hibbett D.S."/>
        </authorList>
    </citation>
    <scope>NUCLEOTIDE SEQUENCE</scope>
    <source>
        <strain evidence="4">FP-58527</strain>
    </source>
</reference>
<dbReference type="InParanoid" id="S8DQZ3"/>
<dbReference type="EMBL" id="KE504263">
    <property type="protein sequence ID" value="EPS93648.1"/>
    <property type="molecule type" value="Genomic_DNA"/>
</dbReference>
<organism evidence="3 4">
    <name type="scientific">Fomitopsis schrenkii</name>
    <name type="common">Brown rot fungus</name>
    <dbReference type="NCBI Taxonomy" id="2126942"/>
    <lineage>
        <taxon>Eukaryota</taxon>
        <taxon>Fungi</taxon>
        <taxon>Dikarya</taxon>
        <taxon>Basidiomycota</taxon>
        <taxon>Agaricomycotina</taxon>
        <taxon>Agaricomycetes</taxon>
        <taxon>Polyporales</taxon>
        <taxon>Fomitopsis</taxon>
    </lineage>
</organism>
<proteinExistence type="predicted"/>
<dbReference type="AlphaFoldDB" id="S8DQZ3"/>
<sequence length="269" mass="30136">MAVRGEESIALLDEGEQTPSDVIRQVQRRLQPEPKSTLSQWTTVALLLFVVVDLLAYLYVFSSIFHNISAPSPELEFRTPYRGLDDLYGSGEANSSKHDPIENVPRVAAIVNSEHPDKVYPQDEHRRLTAYGTVTPLDRHLRVSSTYHTILQFRVMDYGMERCALALRLPSNEDGDPKSADIELSVLDVSPQLDPSTISWSSRPASRNVVGTLRASSGEEVRLPEFPCRWGSLYAFEVSCAPGSPTCDVDVWADRDGTWGVFMYQFQTI</sequence>
<name>S8DQZ3_FOMSC</name>
<keyword evidence="1" id="KW-0812">Transmembrane</keyword>
<evidence type="ECO:0000313" key="3">
    <source>
        <dbReference type="EMBL" id="EPS93648.1"/>
    </source>
</evidence>
<evidence type="ECO:0000259" key="2">
    <source>
        <dbReference type="Pfam" id="PF09792"/>
    </source>
</evidence>
<dbReference type="HOGENOM" id="CLU_055652_0_1_1"/>